<keyword evidence="5" id="KW-1185">Reference proteome</keyword>
<feature type="region of interest" description="Disordered" evidence="2">
    <location>
        <begin position="218"/>
        <end position="340"/>
    </location>
</feature>
<reference evidence="4" key="1">
    <citation type="submission" date="2021-01" db="EMBL/GenBank/DDBJ databases">
        <authorList>
            <person name="Zahm M."/>
            <person name="Roques C."/>
            <person name="Cabau C."/>
            <person name="Klopp C."/>
            <person name="Donnadieu C."/>
            <person name="Jouanno E."/>
            <person name="Lampietro C."/>
            <person name="Louis A."/>
            <person name="Herpin A."/>
            <person name="Echchiki A."/>
            <person name="Berthelot C."/>
            <person name="Parey E."/>
            <person name="Roest-Crollius H."/>
            <person name="Braasch I."/>
            <person name="Postlethwait J."/>
            <person name="Bobe J."/>
            <person name="Montfort J."/>
            <person name="Bouchez O."/>
            <person name="Begum T."/>
            <person name="Mejri S."/>
            <person name="Adams A."/>
            <person name="Chen W.-J."/>
            <person name="Guiguen Y."/>
        </authorList>
    </citation>
    <scope>NUCLEOTIDE SEQUENCE</scope>
    <source>
        <strain evidence="4">YG-15Mar2019-1</strain>
        <tissue evidence="4">Brain</tissue>
    </source>
</reference>
<comment type="caution">
    <text evidence="4">The sequence shown here is derived from an EMBL/GenBank/DDBJ whole genome shotgun (WGS) entry which is preliminary data.</text>
</comment>
<feature type="region of interest" description="Disordered" evidence="2">
    <location>
        <begin position="430"/>
        <end position="453"/>
    </location>
</feature>
<dbReference type="Pfam" id="PF25825">
    <property type="entry name" value="SAPC2_N"/>
    <property type="match status" value="1"/>
</dbReference>
<dbReference type="AlphaFoldDB" id="A0A9D3TDQ3"/>
<gene>
    <name evidence="4" type="ORF">MATL_G00083070</name>
</gene>
<feature type="region of interest" description="Disordered" evidence="2">
    <location>
        <begin position="131"/>
        <end position="197"/>
    </location>
</feature>
<name>A0A9D3TDQ3_MEGAT</name>
<dbReference type="PANTHER" id="PTHR14907:SF2">
    <property type="entry name" value="SUPPRESSOR APC DOMAIN-CONTAINING PROTEIN 2"/>
    <property type="match status" value="1"/>
</dbReference>
<feature type="compositionally biased region" description="Basic and acidic residues" evidence="2">
    <location>
        <begin position="247"/>
        <end position="256"/>
    </location>
</feature>
<proteinExistence type="predicted"/>
<evidence type="ECO:0000256" key="1">
    <source>
        <dbReference type="SAM" id="Coils"/>
    </source>
</evidence>
<dbReference type="Proteomes" id="UP001046870">
    <property type="component" value="Chromosome 6"/>
</dbReference>
<organism evidence="4 5">
    <name type="scientific">Megalops atlanticus</name>
    <name type="common">Tarpon</name>
    <name type="synonym">Clupea gigantea</name>
    <dbReference type="NCBI Taxonomy" id="7932"/>
    <lineage>
        <taxon>Eukaryota</taxon>
        <taxon>Metazoa</taxon>
        <taxon>Chordata</taxon>
        <taxon>Craniata</taxon>
        <taxon>Vertebrata</taxon>
        <taxon>Euteleostomi</taxon>
        <taxon>Actinopterygii</taxon>
        <taxon>Neopterygii</taxon>
        <taxon>Teleostei</taxon>
        <taxon>Elopiformes</taxon>
        <taxon>Megalopidae</taxon>
        <taxon>Megalops</taxon>
    </lineage>
</organism>
<evidence type="ECO:0000313" key="5">
    <source>
        <dbReference type="Proteomes" id="UP001046870"/>
    </source>
</evidence>
<dbReference type="InterPro" id="IPR057953">
    <property type="entry name" value="SAPC2_N"/>
</dbReference>
<feature type="compositionally biased region" description="Pro residues" evidence="2">
    <location>
        <begin position="153"/>
        <end position="169"/>
    </location>
</feature>
<evidence type="ECO:0000259" key="3">
    <source>
        <dbReference type="Pfam" id="PF25825"/>
    </source>
</evidence>
<protein>
    <recommendedName>
        <fullName evidence="3">Suppressor APC domain-containing protein</fullName>
    </recommendedName>
</protein>
<sequence length="510" mass="56122">MALIATDRSCKLNGSTATCSRLGVRRDCIPSKANGNRNCKMQPTEAEFSTDGLPKAFLHSLRTLFDILDDGKKGYVHISEIESRWQGADTRDLPGGVLECLRRVAPPHGCLTFERFVAGLRYSMLNSHNDNLKPQSGVHHPQAPSHSAGLKQAPPPPQQQAPAQKPPSAHPGDSLGSWGVENKVRPLGPCNGANAHHNRTAFHQNRSRQHEELTSGYAACNKPGESSHYPQSSNAAPGGPVLYSKAGYERTGRSLERIPNMPEGGSYRTDMARTGKPHPHQNRVRSIESLALESPQLQKPSGVEGGGLPRSQSETTTGLAGSRRHGRSRDEQRRHTISNGVDYGMLKQMKELEQEKDSLLAGLDVVERAREWYQNQIHSVTERQRTMGQSGQCTDFFTESSQSRLNVLLPKLQEVNRCLSDLISCSGMPFTPPGTLPSATSSNPQQPPPPAPTQAIQRLKEQNRLLTQEVTDKSERITQLEQEKSALIKQLFEARARNTHDNSALDSTFI</sequence>
<accession>A0A9D3TDQ3</accession>
<feature type="domain" description="Suppressor APC" evidence="3">
    <location>
        <begin position="52"/>
        <end position="129"/>
    </location>
</feature>
<dbReference type="OrthoDB" id="10035013at2759"/>
<evidence type="ECO:0000313" key="4">
    <source>
        <dbReference type="EMBL" id="KAG7476451.1"/>
    </source>
</evidence>
<feature type="compositionally biased region" description="Polar residues" evidence="2">
    <location>
        <begin position="310"/>
        <end position="319"/>
    </location>
</feature>
<evidence type="ECO:0000256" key="2">
    <source>
        <dbReference type="SAM" id="MobiDB-lite"/>
    </source>
</evidence>
<dbReference type="Gene3D" id="1.10.287.450">
    <property type="entry name" value="Helix hairpin bin"/>
    <property type="match status" value="1"/>
</dbReference>
<keyword evidence="1" id="KW-0175">Coiled coil</keyword>
<feature type="coiled-coil region" evidence="1">
    <location>
        <begin position="456"/>
        <end position="497"/>
    </location>
</feature>
<dbReference type="EMBL" id="JAFDVH010000006">
    <property type="protein sequence ID" value="KAG7476451.1"/>
    <property type="molecule type" value="Genomic_DNA"/>
</dbReference>
<dbReference type="PANTHER" id="PTHR14907">
    <property type="entry name" value="FI14130P"/>
    <property type="match status" value="1"/>
</dbReference>
<dbReference type="InterPro" id="IPR026828">
    <property type="entry name" value="SAPC2_1/2"/>
</dbReference>
<dbReference type="Pfam" id="PF11414">
    <property type="entry name" value="Suppressor_APC"/>
    <property type="match status" value="1"/>
</dbReference>